<keyword evidence="2 6" id="KW-0690">Ribosome biogenesis</keyword>
<dbReference type="HAMAP" id="MF_01116">
    <property type="entry name" value="TSR3"/>
    <property type="match status" value="1"/>
</dbReference>
<dbReference type="Pfam" id="PF04034">
    <property type="entry name" value="Ribo_biogen_C"/>
    <property type="match status" value="1"/>
</dbReference>
<dbReference type="GeneID" id="23615341"/>
<feature type="domain" description="RNase L inhibitor RLI-like possible metal-binding" evidence="9">
    <location>
        <begin position="1"/>
        <end position="29"/>
    </location>
</feature>
<dbReference type="GO" id="GO:1904047">
    <property type="term" value="F:S-adenosyl-L-methionine binding"/>
    <property type="evidence" value="ECO:0007669"/>
    <property type="project" value="UniProtKB-UniRule"/>
</dbReference>
<evidence type="ECO:0000259" key="8">
    <source>
        <dbReference type="Pfam" id="PF04034"/>
    </source>
</evidence>
<dbReference type="GO" id="GO:0000455">
    <property type="term" value="P:enzyme-directed rRNA pseudouridine synthesis"/>
    <property type="evidence" value="ECO:0007669"/>
    <property type="project" value="UniProtKB-UniRule"/>
</dbReference>
<evidence type="ECO:0000256" key="1">
    <source>
        <dbReference type="ARBA" id="ARBA00022490"/>
    </source>
</evidence>
<dbReference type="AlphaFoldDB" id="A0A087SHR6"/>
<sequence>MWDLGQCDKKRCTGTRLVRHGLVQELRLGTVFPGVILSPMGRNCVSRADRQLIASRGLAVVDCSWARLDDVPFARIKGNAPRLLPWLLAANPVNYGRPAKLSCAEALAAALYICGFPAEARAVMGRFKCFLSLNEELLEGYAACPGPEEVIEYQQRHVASLQEGSRRRERGPEQGDDYLDPDDLPSSDSSGTESESDSTATDEGGQGPLGHGARSGEAQASEAGEELARLGVSGERRDGSRSPEQHSG</sequence>
<dbReference type="PANTHER" id="PTHR20426:SF0">
    <property type="entry name" value="18S RRNA AMINOCARBOXYPROPYLTRANSFERASE"/>
    <property type="match status" value="1"/>
</dbReference>
<reference evidence="10 11" key="1">
    <citation type="journal article" date="2014" name="BMC Genomics">
        <title>Oil accumulation mechanisms of the oleaginous microalga Chlorella protothecoides revealed through its genome, transcriptomes, and proteomes.</title>
        <authorList>
            <person name="Gao C."/>
            <person name="Wang Y."/>
            <person name="Shen Y."/>
            <person name="Yan D."/>
            <person name="He X."/>
            <person name="Dai J."/>
            <person name="Wu Q."/>
        </authorList>
    </citation>
    <scope>NUCLEOTIDE SEQUENCE [LARGE SCALE GENOMIC DNA]</scope>
    <source>
        <strain evidence="10 11">0710</strain>
    </source>
</reference>
<comment type="catalytic activity">
    <reaction evidence="6">
        <text>an N(1)-methylpseudouridine in rRNA + S-adenosyl-L-methionine = N(1)-methyl-N(3)-[(3S)-3-amino-3-carboxypropyl]pseudouridine in rRNA + S-methyl-5'-thioadenosine + H(+)</text>
        <dbReference type="Rhea" id="RHEA:63296"/>
        <dbReference type="Rhea" id="RHEA-COMP:11634"/>
        <dbReference type="Rhea" id="RHEA-COMP:16310"/>
        <dbReference type="ChEBI" id="CHEBI:15378"/>
        <dbReference type="ChEBI" id="CHEBI:17509"/>
        <dbReference type="ChEBI" id="CHEBI:59789"/>
        <dbReference type="ChEBI" id="CHEBI:74890"/>
        <dbReference type="ChEBI" id="CHEBI:146234"/>
        <dbReference type="EC" id="2.5.1.157"/>
    </reaction>
</comment>
<dbReference type="GO" id="GO:0030490">
    <property type="term" value="P:maturation of SSU-rRNA"/>
    <property type="evidence" value="ECO:0007669"/>
    <property type="project" value="TreeGrafter"/>
</dbReference>
<dbReference type="InterPro" id="IPR007177">
    <property type="entry name" value="Tsr3_C"/>
</dbReference>
<feature type="region of interest" description="Disordered" evidence="7">
    <location>
        <begin position="160"/>
        <end position="248"/>
    </location>
</feature>
<protein>
    <recommendedName>
        <fullName evidence="6">18S rRNA aminocarboxypropyltransferase</fullName>
        <ecNumber evidence="6">2.5.1.157</ecNumber>
    </recommendedName>
</protein>
<keyword evidence="3 6" id="KW-0698">rRNA processing</keyword>
<dbReference type="KEGG" id="apro:F751_3950"/>
<feature type="compositionally biased region" description="Basic and acidic residues" evidence="7">
    <location>
        <begin position="234"/>
        <end position="248"/>
    </location>
</feature>
<feature type="binding site" evidence="6">
    <location>
        <position position="84"/>
    </location>
    <ligand>
        <name>S-adenosyl-L-methionine</name>
        <dbReference type="ChEBI" id="CHEBI:59789"/>
    </ligand>
</feature>
<comment type="function">
    <text evidence="6">Aminocarboxypropyltransferase that catalyzes the aminocarboxypropyl transfer on pseudouridine in 18S rRNA. It constitutes the last step in biosynthesis of the hypermodified N1-methyl-N3-(3-amino-3-carboxypropyl) pseudouridine (m1acp3-Psi).</text>
</comment>
<dbReference type="InterPro" id="IPR022968">
    <property type="entry name" value="Tsr3-like"/>
</dbReference>
<evidence type="ECO:0000256" key="2">
    <source>
        <dbReference type="ARBA" id="ARBA00022517"/>
    </source>
</evidence>
<comment type="caution">
    <text evidence="6">Lacks conserved residue(s) required for the propagation of feature annotation.</text>
</comment>
<evidence type="ECO:0000256" key="3">
    <source>
        <dbReference type="ARBA" id="ARBA00022552"/>
    </source>
</evidence>
<dbReference type="Pfam" id="PF04068">
    <property type="entry name" value="Fer4_RLI"/>
    <property type="match status" value="1"/>
</dbReference>
<dbReference type="OrthoDB" id="10262062at2759"/>
<proteinExistence type="inferred from homology"/>
<dbReference type="InterPro" id="IPR007209">
    <property type="entry name" value="RNaseL-inhib-like_metal-bd_dom"/>
</dbReference>
<evidence type="ECO:0000256" key="4">
    <source>
        <dbReference type="ARBA" id="ARBA00022679"/>
    </source>
</evidence>
<accession>A0A087SHR6</accession>
<feature type="compositionally biased region" description="Low complexity" evidence="7">
    <location>
        <begin position="186"/>
        <end position="203"/>
    </location>
</feature>
<feature type="binding site" evidence="6">
    <location>
        <position position="13"/>
    </location>
    <ligand>
        <name>S-adenosyl-L-methionine</name>
        <dbReference type="ChEBI" id="CHEBI:59789"/>
    </ligand>
</feature>
<dbReference type="GO" id="GO:0106388">
    <property type="term" value="F:rRNA small subunit aminocarboxypropyltransferase activity"/>
    <property type="evidence" value="ECO:0007669"/>
    <property type="project" value="UniProtKB-EC"/>
</dbReference>
<feature type="compositionally biased region" description="Acidic residues" evidence="7">
    <location>
        <begin position="174"/>
        <end position="185"/>
    </location>
</feature>
<gene>
    <name evidence="10" type="ORF">F751_3950</name>
</gene>
<evidence type="ECO:0000313" key="10">
    <source>
        <dbReference type="EMBL" id="KFM25270.1"/>
    </source>
</evidence>
<feature type="compositionally biased region" description="Basic and acidic residues" evidence="7">
    <location>
        <begin position="164"/>
        <end position="173"/>
    </location>
</feature>
<organism evidence="10 11">
    <name type="scientific">Auxenochlorella protothecoides</name>
    <name type="common">Green microalga</name>
    <name type="synonym">Chlorella protothecoides</name>
    <dbReference type="NCBI Taxonomy" id="3075"/>
    <lineage>
        <taxon>Eukaryota</taxon>
        <taxon>Viridiplantae</taxon>
        <taxon>Chlorophyta</taxon>
        <taxon>core chlorophytes</taxon>
        <taxon>Trebouxiophyceae</taxon>
        <taxon>Chlorellales</taxon>
        <taxon>Chlorellaceae</taxon>
        <taxon>Auxenochlorella</taxon>
    </lineage>
</organism>
<evidence type="ECO:0000256" key="7">
    <source>
        <dbReference type="SAM" id="MobiDB-lite"/>
    </source>
</evidence>
<dbReference type="STRING" id="3075.A0A087SHR6"/>
<name>A0A087SHR6_AUXPR</name>
<dbReference type="EC" id="2.5.1.157" evidence="6"/>
<dbReference type="Proteomes" id="UP000028924">
    <property type="component" value="Unassembled WGS sequence"/>
</dbReference>
<keyword evidence="5 6" id="KW-0949">S-adenosyl-L-methionine</keyword>
<evidence type="ECO:0000256" key="6">
    <source>
        <dbReference type="HAMAP-Rule" id="MF_03146"/>
    </source>
</evidence>
<evidence type="ECO:0000256" key="5">
    <source>
        <dbReference type="ARBA" id="ARBA00022691"/>
    </source>
</evidence>
<keyword evidence="4 6" id="KW-0808">Transferase</keyword>
<evidence type="ECO:0000259" key="9">
    <source>
        <dbReference type="Pfam" id="PF04068"/>
    </source>
</evidence>
<feature type="binding site" evidence="6">
    <location>
        <position position="61"/>
    </location>
    <ligand>
        <name>S-adenosyl-L-methionine</name>
        <dbReference type="ChEBI" id="CHEBI:59789"/>
    </ligand>
</feature>
<keyword evidence="1" id="KW-0963">Cytoplasm</keyword>
<evidence type="ECO:0000313" key="11">
    <source>
        <dbReference type="Proteomes" id="UP000028924"/>
    </source>
</evidence>
<dbReference type="PANTHER" id="PTHR20426">
    <property type="entry name" value="RIBOSOME BIOGENESIS PROTEIN TSR3 HOMOLOG"/>
    <property type="match status" value="1"/>
</dbReference>
<dbReference type="eggNOG" id="KOG3154">
    <property type="taxonomic scope" value="Eukaryota"/>
</dbReference>
<dbReference type="EMBL" id="KL662114">
    <property type="protein sequence ID" value="KFM25270.1"/>
    <property type="molecule type" value="Genomic_DNA"/>
</dbReference>
<comment type="similarity">
    <text evidence="6">Belongs to the TDD superfamily. TSR3 family.</text>
</comment>
<keyword evidence="11" id="KW-1185">Reference proteome</keyword>
<dbReference type="RefSeq" id="XP_011398162.1">
    <property type="nucleotide sequence ID" value="XM_011399860.1"/>
</dbReference>
<feature type="domain" description="16S/18S rRNA aminocarboxypropyltransferase Tsr3 C-terminal" evidence="8">
    <location>
        <begin position="35"/>
        <end position="157"/>
    </location>
</feature>